<gene>
    <name evidence="2" type="ORF">FH603_5689</name>
</gene>
<dbReference type="Proteomes" id="UP000700732">
    <property type="component" value="Unassembled WGS sequence"/>
</dbReference>
<comment type="caution">
    <text evidence="2">The sequence shown here is derived from an EMBL/GenBank/DDBJ whole genome shotgun (WGS) entry which is preliminary data.</text>
</comment>
<proteinExistence type="predicted"/>
<dbReference type="EMBL" id="VFIA01000085">
    <property type="protein sequence ID" value="MBC3795154.1"/>
    <property type="molecule type" value="Genomic_DNA"/>
</dbReference>
<protein>
    <recommendedName>
        <fullName evidence="4">Outer membrane protein beta-barrel domain-containing protein</fullName>
    </recommendedName>
</protein>
<evidence type="ECO:0000313" key="2">
    <source>
        <dbReference type="EMBL" id="MBC3795154.1"/>
    </source>
</evidence>
<organism evidence="2 3">
    <name type="scientific">Spirosoma utsteinense</name>
    <dbReference type="NCBI Taxonomy" id="2585773"/>
    <lineage>
        <taxon>Bacteria</taxon>
        <taxon>Pseudomonadati</taxon>
        <taxon>Bacteroidota</taxon>
        <taxon>Cytophagia</taxon>
        <taxon>Cytophagales</taxon>
        <taxon>Cytophagaceae</taxon>
        <taxon>Spirosoma</taxon>
    </lineage>
</organism>
<dbReference type="RefSeq" id="WP_186742324.1">
    <property type="nucleotide sequence ID" value="NZ_VFIA01000085.1"/>
</dbReference>
<evidence type="ECO:0000256" key="1">
    <source>
        <dbReference type="SAM" id="SignalP"/>
    </source>
</evidence>
<name>A0ABR6WFU8_9BACT</name>
<evidence type="ECO:0000313" key="3">
    <source>
        <dbReference type="Proteomes" id="UP000700732"/>
    </source>
</evidence>
<keyword evidence="3" id="KW-1185">Reference proteome</keyword>
<evidence type="ECO:0008006" key="4">
    <source>
        <dbReference type="Google" id="ProtNLM"/>
    </source>
</evidence>
<accession>A0ABR6WFU8</accession>
<feature type="signal peptide" evidence="1">
    <location>
        <begin position="1"/>
        <end position="27"/>
    </location>
</feature>
<sequence length="216" mass="24411">MKANSMRSAKSVAYFLLVIKMCTTANAQIGTQVMKPEVDTSSAAPFYKWEFGIDVLPLVDKSRDAFGYILKRNFKGKSGRKALRLKFLPRFGNSSLDGDVTTSAINLAVGYEWQRTHGRFATLYGIEPSIRSSRNIITPSNSRNKTEVFDTYIGANAFVGGRYYLGKHFAITIESHAIYNYHIIDGSNLNLVSSFKVREHNFFINPIHALYVNYHF</sequence>
<reference evidence="2 3" key="1">
    <citation type="submission" date="2019-06" db="EMBL/GenBank/DDBJ databases">
        <title>Spirosoma utsteinense sp. nov. isolated from Antarctic ice-free soils.</title>
        <authorList>
            <person name="Tahon G."/>
        </authorList>
    </citation>
    <scope>NUCLEOTIDE SEQUENCE [LARGE SCALE GENOMIC DNA]</scope>
    <source>
        <strain evidence="2 3">LMG 31447</strain>
    </source>
</reference>
<feature type="chain" id="PRO_5045753728" description="Outer membrane protein beta-barrel domain-containing protein" evidence="1">
    <location>
        <begin position="28"/>
        <end position="216"/>
    </location>
</feature>
<keyword evidence="1" id="KW-0732">Signal</keyword>